<evidence type="ECO:0008006" key="4">
    <source>
        <dbReference type="Google" id="ProtNLM"/>
    </source>
</evidence>
<keyword evidence="3" id="KW-1185">Reference proteome</keyword>
<feature type="region of interest" description="Disordered" evidence="1">
    <location>
        <begin position="710"/>
        <end position="737"/>
    </location>
</feature>
<gene>
    <name evidence="2" type="ORF">INT45_002662</name>
</gene>
<reference evidence="2 3" key="1">
    <citation type="submission" date="2020-12" db="EMBL/GenBank/DDBJ databases">
        <title>Metabolic potential, ecology and presence of endohyphal bacteria is reflected in genomic diversity of Mucoromycotina.</title>
        <authorList>
            <person name="Muszewska A."/>
            <person name="Okrasinska A."/>
            <person name="Steczkiewicz K."/>
            <person name="Drgas O."/>
            <person name="Orlowska M."/>
            <person name="Perlinska-Lenart U."/>
            <person name="Aleksandrzak-Piekarczyk T."/>
            <person name="Szatraj K."/>
            <person name="Zielenkiewicz U."/>
            <person name="Pilsyk S."/>
            <person name="Malc E."/>
            <person name="Mieczkowski P."/>
            <person name="Kruszewska J.S."/>
            <person name="Biernat P."/>
            <person name="Pawlowska J."/>
        </authorList>
    </citation>
    <scope>NUCLEOTIDE SEQUENCE [LARGE SCALE GENOMIC DNA]</scope>
    <source>
        <strain evidence="2 3">CBS 142.35</strain>
    </source>
</reference>
<protein>
    <recommendedName>
        <fullName evidence="4">Transcription factor domain-containing protein</fullName>
    </recommendedName>
</protein>
<dbReference type="EMBL" id="JAEPRB010000080">
    <property type="protein sequence ID" value="KAG2222531.1"/>
    <property type="molecule type" value="Genomic_DNA"/>
</dbReference>
<organism evidence="2 3">
    <name type="scientific">Circinella minor</name>
    <dbReference type="NCBI Taxonomy" id="1195481"/>
    <lineage>
        <taxon>Eukaryota</taxon>
        <taxon>Fungi</taxon>
        <taxon>Fungi incertae sedis</taxon>
        <taxon>Mucoromycota</taxon>
        <taxon>Mucoromycotina</taxon>
        <taxon>Mucoromycetes</taxon>
        <taxon>Mucorales</taxon>
        <taxon>Lichtheimiaceae</taxon>
        <taxon>Circinella</taxon>
    </lineage>
</organism>
<sequence length="789" mass="90426">MIPAQNKNNSSTSDVKHVICTNKDEELSTEDLLYQYLQPQFVQQSLSPPMSVVDHEFDIAIQSPTLVNNSPLTPSTSPSTDHYFTQLQVLQQQQLQQHCNGISSSLMDSPTSPPASGFIDDRIQLQISSFSDLKTALEDIGKDSTTHITNTPFTTPSPLQQHSTLNCPLIHQQHHLQQDTQQPPHRRRYSYFTAPTYGINNNSNGNNNNSINDTKLTPEIVDKETTTTEEDLIHLTSTDFHVPSSIRLNVESSQMLDNLMERAVSHWCCIGFKVAPISLDVIRDWNNAPPAIVYCVASISLVTFMNHNSSQSFTKQAAMVFYEQARHKMDDVFVEDMQPMVIQAYFCLSYTSNLLRLYEQQRTWGGLASIALQQHAKDISEGRPVDRLTMMCWLRWYYVDAWMCLTLNRECLLADDTPLYLAPLAEQNNESDDMPLSSIQQHVFHGLYQFAALTQYMRMYIRAIRSGTIFKKGTTSRPSTFYQNITNQLKQWYSQQHQDQQTEIHFHLCYHAMRLVILFQFLHPTECPPHDILIDCLETNLALLQSLQYLREIGCDQSTYHHMFFAIHNTAKRIYMYNFNNKGKKKHSLDRFAEEQLRINLKLLRGTQAFVNDVFKVRLYAVKIEQQFRDLRIKVEQDDKNGVCNSIIFKNNTVATAAHNSNNNNSNYSHSHSHSHYPHYTAALSTPHFSPSTLTHNYYNTTSLSLSKTTNLTKNSESSLPATPLLHPNNNNNSGAPRIVVFRQKPLKTPTTTRIRNKSTSSHYDKIKKTSFKKQFTVSTCSTTKKKPQ</sequence>
<evidence type="ECO:0000313" key="2">
    <source>
        <dbReference type="EMBL" id="KAG2222531.1"/>
    </source>
</evidence>
<dbReference type="OrthoDB" id="2354504at2759"/>
<dbReference type="AlphaFoldDB" id="A0A8H7VGW5"/>
<evidence type="ECO:0000256" key="1">
    <source>
        <dbReference type="SAM" id="MobiDB-lite"/>
    </source>
</evidence>
<proteinExistence type="predicted"/>
<comment type="caution">
    <text evidence="2">The sequence shown here is derived from an EMBL/GenBank/DDBJ whole genome shotgun (WGS) entry which is preliminary data.</text>
</comment>
<evidence type="ECO:0000313" key="3">
    <source>
        <dbReference type="Proteomes" id="UP000646827"/>
    </source>
</evidence>
<accession>A0A8H7VGW5</accession>
<name>A0A8H7VGW5_9FUNG</name>
<dbReference type="Proteomes" id="UP000646827">
    <property type="component" value="Unassembled WGS sequence"/>
</dbReference>
<dbReference type="CDD" id="cd12148">
    <property type="entry name" value="fungal_TF_MHR"/>
    <property type="match status" value="1"/>
</dbReference>